<feature type="transmembrane region" description="Helical" evidence="1">
    <location>
        <begin position="14"/>
        <end position="35"/>
    </location>
</feature>
<dbReference type="EMBL" id="ACIO01000019">
    <property type="protein sequence ID" value="EFD01486.1"/>
    <property type="molecule type" value="Genomic_DNA"/>
</dbReference>
<protein>
    <submittedName>
        <fullName evidence="2">Uncharacterized protein</fullName>
    </submittedName>
</protein>
<dbReference type="HOGENOM" id="CLU_2825251_0_0_9"/>
<organism evidence="2 3">
    <name type="scientific">Hungatella hathewayi DSM 13479</name>
    <dbReference type="NCBI Taxonomy" id="566550"/>
    <lineage>
        <taxon>Bacteria</taxon>
        <taxon>Bacillati</taxon>
        <taxon>Bacillota</taxon>
        <taxon>Clostridia</taxon>
        <taxon>Lachnospirales</taxon>
        <taxon>Lachnospiraceae</taxon>
        <taxon>Hungatella</taxon>
    </lineage>
</organism>
<evidence type="ECO:0000313" key="2">
    <source>
        <dbReference type="EMBL" id="EFD01486.1"/>
    </source>
</evidence>
<dbReference type="AlphaFoldDB" id="D3A9L1"/>
<evidence type="ECO:0000256" key="1">
    <source>
        <dbReference type="SAM" id="Phobius"/>
    </source>
</evidence>
<proteinExistence type="predicted"/>
<comment type="caution">
    <text evidence="2">The sequence shown here is derived from an EMBL/GenBank/DDBJ whole genome shotgun (WGS) entry which is preliminary data.</text>
</comment>
<gene>
    <name evidence="2" type="ORF">CLOSTHATH_00282</name>
</gene>
<reference evidence="2 3" key="1">
    <citation type="submission" date="2010-01" db="EMBL/GenBank/DDBJ databases">
        <authorList>
            <person name="Weinstock G."/>
            <person name="Sodergren E."/>
            <person name="Clifton S."/>
            <person name="Fulton L."/>
            <person name="Fulton B."/>
            <person name="Courtney L."/>
            <person name="Fronick C."/>
            <person name="Harrison M."/>
            <person name="Strong C."/>
            <person name="Farmer C."/>
            <person name="Delahaunty K."/>
            <person name="Markovic C."/>
            <person name="Hall O."/>
            <person name="Minx P."/>
            <person name="Tomlinson C."/>
            <person name="Mitreva M."/>
            <person name="Nelson J."/>
            <person name="Hou S."/>
            <person name="Wollam A."/>
            <person name="Pepin K.H."/>
            <person name="Johnson M."/>
            <person name="Bhonagiri V."/>
            <person name="Nash W.E."/>
            <person name="Warren W."/>
            <person name="Chinwalla A."/>
            <person name="Mardis E.R."/>
            <person name="Wilson R.K."/>
        </authorList>
    </citation>
    <scope>NUCLEOTIDE SEQUENCE [LARGE SCALE GENOMIC DNA]</scope>
    <source>
        <strain evidence="2 3">DSM 13479</strain>
    </source>
</reference>
<sequence length="66" mass="7473">MQINKNTRSSGRPAMRFAVSCIFIPIMITTLSYVMSHCSDGLPLLMVACFSRSLLKQPMRGFHRHS</sequence>
<keyword evidence="1" id="KW-0812">Transmembrane</keyword>
<evidence type="ECO:0000313" key="3">
    <source>
        <dbReference type="Proteomes" id="UP000004968"/>
    </source>
</evidence>
<keyword evidence="1" id="KW-1133">Transmembrane helix</keyword>
<dbReference type="Proteomes" id="UP000004968">
    <property type="component" value="Unassembled WGS sequence"/>
</dbReference>
<accession>D3A9L1</accession>
<name>D3A9L1_9FIRM</name>
<keyword evidence="1" id="KW-0472">Membrane</keyword>